<keyword evidence="6 10" id="KW-0067">ATP-binding</keyword>
<protein>
    <submittedName>
        <fullName evidence="10">Putative ABC transporter ATP-binding protein</fullName>
    </submittedName>
</protein>
<dbReference type="PANTHER" id="PTHR24221">
    <property type="entry name" value="ATP-BINDING CASSETTE SUB-FAMILY B"/>
    <property type="match status" value="1"/>
</dbReference>
<comment type="subcellular location">
    <subcellularLocation>
        <location evidence="1">Cell membrane</location>
        <topology evidence="1">Multi-pass membrane protein</topology>
    </subcellularLocation>
</comment>
<dbReference type="SUPFAM" id="SSF90123">
    <property type="entry name" value="ABC transporter transmembrane region"/>
    <property type="match status" value="1"/>
</dbReference>
<evidence type="ECO:0000256" key="7">
    <source>
        <dbReference type="ARBA" id="ARBA00022989"/>
    </source>
</evidence>
<dbReference type="PROSITE" id="PS00211">
    <property type="entry name" value="ABC_TRANSPORTER_1"/>
    <property type="match status" value="1"/>
</dbReference>
<evidence type="ECO:0000256" key="3">
    <source>
        <dbReference type="ARBA" id="ARBA00022475"/>
    </source>
</evidence>
<comment type="similarity">
    <text evidence="9">Belongs to the ABC transporter superfamily. Lipid exporter (TC 3.A.1.106) family.</text>
</comment>
<dbReference type="InterPro" id="IPR003593">
    <property type="entry name" value="AAA+_ATPase"/>
</dbReference>
<dbReference type="PANTHER" id="PTHR24221:SF654">
    <property type="entry name" value="ATP-BINDING CASSETTE SUB-FAMILY B MEMBER 6"/>
    <property type="match status" value="1"/>
</dbReference>
<dbReference type="PROSITE" id="PS50929">
    <property type="entry name" value="ABC_TM1F"/>
    <property type="match status" value="1"/>
</dbReference>
<dbReference type="Gene3D" id="3.40.50.300">
    <property type="entry name" value="P-loop containing nucleotide triphosphate hydrolases"/>
    <property type="match status" value="1"/>
</dbReference>
<dbReference type="InterPro" id="IPR039421">
    <property type="entry name" value="Type_1_exporter"/>
</dbReference>
<evidence type="ECO:0000256" key="8">
    <source>
        <dbReference type="ARBA" id="ARBA00023136"/>
    </source>
</evidence>
<dbReference type="GO" id="GO:0140359">
    <property type="term" value="F:ABC-type transporter activity"/>
    <property type="evidence" value="ECO:0007669"/>
    <property type="project" value="InterPro"/>
</dbReference>
<dbReference type="SMART" id="SM00382">
    <property type="entry name" value="AAA"/>
    <property type="match status" value="1"/>
</dbReference>
<keyword evidence="8" id="KW-0472">Membrane</keyword>
<keyword evidence="4" id="KW-0812">Transmembrane</keyword>
<evidence type="ECO:0000256" key="6">
    <source>
        <dbReference type="ARBA" id="ARBA00022840"/>
    </source>
</evidence>
<dbReference type="STRING" id="59561.AQZ59_01805"/>
<dbReference type="FunFam" id="3.40.50.300:FF:000299">
    <property type="entry name" value="ABC transporter ATP-binding protein/permease"/>
    <property type="match status" value="1"/>
</dbReference>
<evidence type="ECO:0000256" key="1">
    <source>
        <dbReference type="ARBA" id="ARBA00004651"/>
    </source>
</evidence>
<dbReference type="InterPro" id="IPR017871">
    <property type="entry name" value="ABC_transporter-like_CS"/>
</dbReference>
<evidence type="ECO:0000313" key="10">
    <source>
        <dbReference type="EMBL" id="KTF03349.1"/>
    </source>
</evidence>
<keyword evidence="2" id="KW-0813">Transport</keyword>
<dbReference type="OrthoDB" id="9806127at2"/>
<gene>
    <name evidence="10" type="ORF">AQZ59_01805</name>
</gene>
<reference evidence="10 11" key="1">
    <citation type="submission" date="2015-11" db="EMBL/GenBank/DDBJ databases">
        <title>Draft Genome Sequence of the Type Strain Trueperella bernardiae LCDC 89-0504T, Isolated from Blood Culture.</title>
        <authorList>
            <person name="Bernier A.-M."/>
            <person name="Bernard K."/>
        </authorList>
    </citation>
    <scope>NUCLEOTIDE SEQUENCE [LARGE SCALE GENOMIC DNA]</scope>
    <source>
        <strain evidence="10 11">LCDC 89-0504</strain>
    </source>
</reference>
<evidence type="ECO:0000313" key="11">
    <source>
        <dbReference type="Proteomes" id="UP000054404"/>
    </source>
</evidence>
<keyword evidence="3" id="KW-1003">Cell membrane</keyword>
<dbReference type="InterPro" id="IPR011527">
    <property type="entry name" value="ABC1_TM_dom"/>
</dbReference>
<dbReference type="GO" id="GO:0005886">
    <property type="term" value="C:plasma membrane"/>
    <property type="evidence" value="ECO:0007669"/>
    <property type="project" value="UniProtKB-SubCell"/>
</dbReference>
<dbReference type="InterPro" id="IPR036640">
    <property type="entry name" value="ABC1_TM_sf"/>
</dbReference>
<evidence type="ECO:0000256" key="2">
    <source>
        <dbReference type="ARBA" id="ARBA00022448"/>
    </source>
</evidence>
<dbReference type="PATRIC" id="fig|59561.3.peg.1797"/>
<name>A0A0W1KH27_9ACTO</name>
<evidence type="ECO:0000256" key="4">
    <source>
        <dbReference type="ARBA" id="ARBA00022692"/>
    </source>
</evidence>
<keyword evidence="11" id="KW-1185">Reference proteome</keyword>
<dbReference type="PROSITE" id="PS50893">
    <property type="entry name" value="ABC_TRANSPORTER_2"/>
    <property type="match status" value="1"/>
</dbReference>
<dbReference type="Pfam" id="PF00664">
    <property type="entry name" value="ABC_membrane"/>
    <property type="match status" value="1"/>
</dbReference>
<dbReference type="AlphaFoldDB" id="A0A0W1KH27"/>
<evidence type="ECO:0000256" key="5">
    <source>
        <dbReference type="ARBA" id="ARBA00022741"/>
    </source>
</evidence>
<proteinExistence type="inferred from homology"/>
<evidence type="ECO:0000256" key="9">
    <source>
        <dbReference type="ARBA" id="ARBA00061644"/>
    </source>
</evidence>
<sequence>MFSAFSDFIALMKRLRECVPLFVSSTIVTALAQISVVGVSVTSVWVSTRFILDPAHDLTPLVTLLFTLVVVHAASTLFEVWWSHEVAYRILHTLRVHIYGAIERIAPLGLHGKRTGDVASAAMNDAEQLEWFYAHTASTAICAVFSPVVFTGVLVSFVGPLGLIMLVPTIAMIVFPFILMPIQRMQGTQMRSQLAGLRVAVLDSIQGQRELRSLGMVEKQNQLILDLTRQVQATKNAQTMRQAWESAFAMIVTTIGSTILLIILTGRVLDGSLDAAILPVAVVLAGLVPTPATTLVGMLGRVGEIGACAHRINTILHVKDPIPAVPEPHHTAYDGEENCLVVDNAVFAYQPELPVINKVSLTATPQRSVAIVGKSGAGKTTLANLAMRYLDPRSGQLRFDGKNLRGYEPNRYRDRLALVPQDCHIFAGTVRDNLILANPNASDEDIWRALADADISELVTSLGGLDARVGDRGTTLSGGERQRVGIARAFLRNPDMLILDEPLANIDPFLETSIAKNIRRARADRTTVVIAHRLASIRIADHIIVLEDGRIVADGAHEQLKNNPTYASLLGSQIN</sequence>
<dbReference type="RefSeq" id="WP_062614289.1">
    <property type="nucleotide sequence ID" value="NZ_CP127099.1"/>
</dbReference>
<dbReference type="InterPro" id="IPR027417">
    <property type="entry name" value="P-loop_NTPase"/>
</dbReference>
<keyword evidence="5" id="KW-0547">Nucleotide-binding</keyword>
<accession>A0A0W1KH27</accession>
<dbReference type="Proteomes" id="UP000054404">
    <property type="component" value="Unassembled WGS sequence"/>
</dbReference>
<dbReference type="InterPro" id="IPR003439">
    <property type="entry name" value="ABC_transporter-like_ATP-bd"/>
</dbReference>
<dbReference type="EMBL" id="LNIZ01000016">
    <property type="protein sequence ID" value="KTF03349.1"/>
    <property type="molecule type" value="Genomic_DNA"/>
</dbReference>
<dbReference type="Pfam" id="PF00005">
    <property type="entry name" value="ABC_tran"/>
    <property type="match status" value="1"/>
</dbReference>
<keyword evidence="7" id="KW-1133">Transmembrane helix</keyword>
<dbReference type="SUPFAM" id="SSF52540">
    <property type="entry name" value="P-loop containing nucleoside triphosphate hydrolases"/>
    <property type="match status" value="1"/>
</dbReference>
<dbReference type="Gene3D" id="1.20.1560.10">
    <property type="entry name" value="ABC transporter type 1, transmembrane domain"/>
    <property type="match status" value="1"/>
</dbReference>
<dbReference type="GO" id="GO:0005524">
    <property type="term" value="F:ATP binding"/>
    <property type="evidence" value="ECO:0007669"/>
    <property type="project" value="UniProtKB-KW"/>
</dbReference>
<comment type="caution">
    <text evidence="10">The sequence shown here is derived from an EMBL/GenBank/DDBJ whole genome shotgun (WGS) entry which is preliminary data.</text>
</comment>
<organism evidence="10 11">
    <name type="scientific">Trueperella bernardiae</name>
    <dbReference type="NCBI Taxonomy" id="59561"/>
    <lineage>
        <taxon>Bacteria</taxon>
        <taxon>Bacillati</taxon>
        <taxon>Actinomycetota</taxon>
        <taxon>Actinomycetes</taxon>
        <taxon>Actinomycetales</taxon>
        <taxon>Actinomycetaceae</taxon>
        <taxon>Trueperella</taxon>
    </lineage>
</organism>
<dbReference type="GO" id="GO:0016887">
    <property type="term" value="F:ATP hydrolysis activity"/>
    <property type="evidence" value="ECO:0007669"/>
    <property type="project" value="InterPro"/>
</dbReference>